<comment type="caution">
    <text evidence="1">The sequence shown here is derived from an EMBL/GenBank/DDBJ whole genome shotgun (WGS) entry which is preliminary data.</text>
</comment>
<accession>X0VLM8</accession>
<proteinExistence type="predicted"/>
<gene>
    <name evidence="1" type="ORF">S01H1_49064</name>
</gene>
<sequence length="81" mass="9596">QLEHMMYDLEYRWGQMVFLKGNELKIFKKICYDRDNQNMFGFEAINKTMSQGGVFHYSGHDKARVIDIDSSKDLERVSEVI</sequence>
<protein>
    <submittedName>
        <fullName evidence="1">Uncharacterized protein</fullName>
    </submittedName>
</protein>
<organism evidence="1">
    <name type="scientific">marine sediment metagenome</name>
    <dbReference type="NCBI Taxonomy" id="412755"/>
    <lineage>
        <taxon>unclassified sequences</taxon>
        <taxon>metagenomes</taxon>
        <taxon>ecological metagenomes</taxon>
    </lineage>
</organism>
<reference evidence="1" key="1">
    <citation type="journal article" date="2014" name="Front. Microbiol.">
        <title>High frequency of phylogenetically diverse reductive dehalogenase-homologous genes in deep subseafloor sedimentary metagenomes.</title>
        <authorList>
            <person name="Kawai M."/>
            <person name="Futagami T."/>
            <person name="Toyoda A."/>
            <person name="Takaki Y."/>
            <person name="Nishi S."/>
            <person name="Hori S."/>
            <person name="Arai W."/>
            <person name="Tsubouchi T."/>
            <person name="Morono Y."/>
            <person name="Uchiyama I."/>
            <person name="Ito T."/>
            <person name="Fujiyama A."/>
            <person name="Inagaki F."/>
            <person name="Takami H."/>
        </authorList>
    </citation>
    <scope>NUCLEOTIDE SEQUENCE</scope>
    <source>
        <strain evidence="1">Expedition CK06-06</strain>
    </source>
</reference>
<dbReference type="EMBL" id="BARS01031534">
    <property type="protein sequence ID" value="GAG19239.1"/>
    <property type="molecule type" value="Genomic_DNA"/>
</dbReference>
<dbReference type="AlphaFoldDB" id="X0VLM8"/>
<name>X0VLM8_9ZZZZ</name>
<feature type="non-terminal residue" evidence="1">
    <location>
        <position position="1"/>
    </location>
</feature>
<evidence type="ECO:0000313" key="1">
    <source>
        <dbReference type="EMBL" id="GAG19239.1"/>
    </source>
</evidence>